<dbReference type="RefSeq" id="WP_145650145.1">
    <property type="nucleotide sequence ID" value="NZ_VLLB01000005.1"/>
</dbReference>
<comment type="caution">
    <text evidence="2">The sequence shown here is derived from an EMBL/GenBank/DDBJ whole genome shotgun (WGS) entry which is preliminary data.</text>
</comment>
<dbReference type="Pfam" id="PF13460">
    <property type="entry name" value="NAD_binding_10"/>
    <property type="match status" value="1"/>
</dbReference>
<keyword evidence="3" id="KW-1185">Reference proteome</keyword>
<dbReference type="InterPro" id="IPR051783">
    <property type="entry name" value="NAD(P)-dependent_oxidoreduct"/>
</dbReference>
<dbReference type="GO" id="GO:0004029">
    <property type="term" value="F:aldehyde dehydrogenase (NAD+) activity"/>
    <property type="evidence" value="ECO:0007669"/>
    <property type="project" value="TreeGrafter"/>
</dbReference>
<dbReference type="CDD" id="cd05262">
    <property type="entry name" value="SDR_a7"/>
    <property type="match status" value="1"/>
</dbReference>
<dbReference type="AlphaFoldDB" id="A0A562R5Y5"/>
<accession>A0A562R5Y5</accession>
<dbReference type="PANTHER" id="PTHR48079">
    <property type="entry name" value="PROTEIN YEEZ"/>
    <property type="match status" value="1"/>
</dbReference>
<reference evidence="2 3" key="1">
    <citation type="journal article" date="2015" name="Stand. Genomic Sci.">
        <title>Genomic Encyclopedia of Bacterial and Archaeal Type Strains, Phase III: the genomes of soil and plant-associated and newly described type strains.</title>
        <authorList>
            <person name="Whitman W.B."/>
            <person name="Woyke T."/>
            <person name="Klenk H.P."/>
            <person name="Zhou Y."/>
            <person name="Lilburn T.G."/>
            <person name="Beck B.J."/>
            <person name="De Vos P."/>
            <person name="Vandamme P."/>
            <person name="Eisen J.A."/>
            <person name="Garrity G."/>
            <person name="Hugenholtz P."/>
            <person name="Kyrpides N.C."/>
        </authorList>
    </citation>
    <scope>NUCLEOTIDE SEQUENCE [LARGE SCALE GENOMIC DNA]</scope>
    <source>
        <strain evidence="2 3">CGMCC 1.10822</strain>
    </source>
</reference>
<organism evidence="2 3">
    <name type="scientific">Pseudoduganella lurida</name>
    <dbReference type="NCBI Taxonomy" id="1036180"/>
    <lineage>
        <taxon>Bacteria</taxon>
        <taxon>Pseudomonadati</taxon>
        <taxon>Pseudomonadota</taxon>
        <taxon>Betaproteobacteria</taxon>
        <taxon>Burkholderiales</taxon>
        <taxon>Oxalobacteraceae</taxon>
        <taxon>Telluria group</taxon>
        <taxon>Pseudoduganella</taxon>
    </lineage>
</organism>
<name>A0A562R5Y5_9BURK</name>
<evidence type="ECO:0000259" key="1">
    <source>
        <dbReference type="Pfam" id="PF13460"/>
    </source>
</evidence>
<dbReference type="EMBL" id="VLLB01000005">
    <property type="protein sequence ID" value="TWI64502.1"/>
    <property type="molecule type" value="Genomic_DNA"/>
</dbReference>
<dbReference type="SUPFAM" id="SSF51735">
    <property type="entry name" value="NAD(P)-binding Rossmann-fold domains"/>
    <property type="match status" value="1"/>
</dbReference>
<dbReference type="Gene3D" id="3.40.50.720">
    <property type="entry name" value="NAD(P)-binding Rossmann-like Domain"/>
    <property type="match status" value="1"/>
</dbReference>
<dbReference type="PANTHER" id="PTHR48079:SF6">
    <property type="entry name" value="NAD(P)-BINDING DOMAIN-CONTAINING PROTEIN-RELATED"/>
    <property type="match status" value="1"/>
</dbReference>
<feature type="domain" description="NAD(P)-binding" evidence="1">
    <location>
        <begin position="7"/>
        <end position="80"/>
    </location>
</feature>
<evidence type="ECO:0000313" key="2">
    <source>
        <dbReference type="EMBL" id="TWI64502.1"/>
    </source>
</evidence>
<dbReference type="Proteomes" id="UP000318431">
    <property type="component" value="Unassembled WGS sequence"/>
</dbReference>
<dbReference type="OrthoDB" id="9787292at2"/>
<dbReference type="InterPro" id="IPR036291">
    <property type="entry name" value="NAD(P)-bd_dom_sf"/>
</dbReference>
<proteinExistence type="predicted"/>
<sequence length="290" mass="30292">MRVFVTGATGFVGSAIVKELLGAGHEVRGLVRSEEAATALSRTGAETYRGRLEDLDGLRRGVEGVDAVIHTAFNHDFSRFADSCAEDARVIAGLGVALEGRPLIVTSGLARLAQGRPATEDDAPAPGFPRQSEAAAAAVRAESGKAWVMRLPPSVHGTGDHGFVPMLIDVARRTGVSAFVGDGGNLWSSTHRFDVARAYRLAVESGGSGPWHAVAEEGIAFRDIAAAIGRGLGLPVKALAKEEAAAHFGWLAHFVADDMGASSARTQAALGWVPEQVGLLRDIDEGGYFG</sequence>
<dbReference type="InterPro" id="IPR016040">
    <property type="entry name" value="NAD(P)-bd_dom"/>
</dbReference>
<dbReference type="GO" id="GO:0005737">
    <property type="term" value="C:cytoplasm"/>
    <property type="evidence" value="ECO:0007669"/>
    <property type="project" value="TreeGrafter"/>
</dbReference>
<protein>
    <submittedName>
        <fullName evidence="2">Nucleoside-diphosphate-sugar epimerase</fullName>
    </submittedName>
</protein>
<evidence type="ECO:0000313" key="3">
    <source>
        <dbReference type="Proteomes" id="UP000318431"/>
    </source>
</evidence>
<gene>
    <name evidence="2" type="ORF">IP91_03275</name>
</gene>